<name>A0A9P7JDA9_9AGAM</name>
<protein>
    <submittedName>
        <fullName evidence="2">Uncharacterized protein</fullName>
    </submittedName>
</protein>
<comment type="caution">
    <text evidence="2">The sequence shown here is derived from an EMBL/GenBank/DDBJ whole genome shotgun (WGS) entry which is preliminary data.</text>
</comment>
<gene>
    <name evidence="2" type="ORF">BJ212DRAFT_1480876</name>
</gene>
<evidence type="ECO:0000313" key="2">
    <source>
        <dbReference type="EMBL" id="KAG1816428.1"/>
    </source>
</evidence>
<dbReference type="EMBL" id="JABBWG010000016">
    <property type="protein sequence ID" value="KAG1816428.1"/>
    <property type="molecule type" value="Genomic_DNA"/>
</dbReference>
<feature type="region of interest" description="Disordered" evidence="1">
    <location>
        <begin position="327"/>
        <end position="350"/>
    </location>
</feature>
<organism evidence="2 3">
    <name type="scientific">Suillus subaureus</name>
    <dbReference type="NCBI Taxonomy" id="48587"/>
    <lineage>
        <taxon>Eukaryota</taxon>
        <taxon>Fungi</taxon>
        <taxon>Dikarya</taxon>
        <taxon>Basidiomycota</taxon>
        <taxon>Agaricomycotina</taxon>
        <taxon>Agaricomycetes</taxon>
        <taxon>Agaricomycetidae</taxon>
        <taxon>Boletales</taxon>
        <taxon>Suillineae</taxon>
        <taxon>Suillaceae</taxon>
        <taxon>Suillus</taxon>
    </lineage>
</organism>
<feature type="compositionally biased region" description="Basic and acidic residues" evidence="1">
    <location>
        <begin position="341"/>
        <end position="350"/>
    </location>
</feature>
<dbReference type="OrthoDB" id="2658910at2759"/>
<proteinExistence type="predicted"/>
<evidence type="ECO:0000313" key="3">
    <source>
        <dbReference type="Proteomes" id="UP000807769"/>
    </source>
</evidence>
<keyword evidence="3" id="KW-1185">Reference proteome</keyword>
<accession>A0A9P7JDA9</accession>
<evidence type="ECO:0000256" key="1">
    <source>
        <dbReference type="SAM" id="MobiDB-lite"/>
    </source>
</evidence>
<dbReference type="RefSeq" id="XP_041193101.1">
    <property type="nucleotide sequence ID" value="XM_041340166.1"/>
</dbReference>
<dbReference type="AlphaFoldDB" id="A0A9P7JDA9"/>
<reference evidence="2" key="1">
    <citation type="journal article" date="2020" name="New Phytol.">
        <title>Comparative genomics reveals dynamic genome evolution in host specialist ectomycorrhizal fungi.</title>
        <authorList>
            <person name="Lofgren L.A."/>
            <person name="Nguyen N.H."/>
            <person name="Vilgalys R."/>
            <person name="Ruytinx J."/>
            <person name="Liao H.L."/>
            <person name="Branco S."/>
            <person name="Kuo A."/>
            <person name="LaButti K."/>
            <person name="Lipzen A."/>
            <person name="Andreopoulos W."/>
            <person name="Pangilinan J."/>
            <person name="Riley R."/>
            <person name="Hundley H."/>
            <person name="Na H."/>
            <person name="Barry K."/>
            <person name="Grigoriev I.V."/>
            <person name="Stajich J.E."/>
            <person name="Kennedy P.G."/>
        </authorList>
    </citation>
    <scope>NUCLEOTIDE SEQUENCE</scope>
    <source>
        <strain evidence="2">MN1</strain>
    </source>
</reference>
<dbReference type="Proteomes" id="UP000807769">
    <property type="component" value="Unassembled WGS sequence"/>
</dbReference>
<dbReference type="GeneID" id="64634182"/>
<feature type="region of interest" description="Disordered" evidence="1">
    <location>
        <begin position="169"/>
        <end position="203"/>
    </location>
</feature>
<sequence length="350" mass="40339">MVLEKLEQFGYKTKSVQWWKLLNVAYQNKFQFKLWPDGVHPVGPDFNCHTLSAQHLKLLIMSYIKCRATQYYDTELKTEATNLLELRHKQGHSDKTLDDIIDELDVTVSEIDIVPWPQDHIDQCENDNPRMFDIPLVTSTSHIMLHKLADSEKFKYSIPKTLLEQYKEATSTSGLNVGPPSEERQREDTTCDCQPQQQTHHAAHGFSVVHKDHHSNNDLPHTEHHPADYDQTFESEADSLNAPDSRIRKKLKVVRYDGAPHIVPAHPHPRPHAPIPGYEPPQHWRNEVWQMSPQHVQAYGHNVAHSHHDFLAAGPSRVVARGHEKYAYGQNTPSPDYGGHSYDRDFDYHD</sequence>